<evidence type="ECO:0000256" key="6">
    <source>
        <dbReference type="ARBA" id="ARBA00022777"/>
    </source>
</evidence>
<evidence type="ECO:0000313" key="11">
    <source>
        <dbReference type="EMBL" id="MBW91511.1"/>
    </source>
</evidence>
<evidence type="ECO:0000256" key="9">
    <source>
        <dbReference type="RuleBase" id="RU000304"/>
    </source>
</evidence>
<comment type="similarity">
    <text evidence="9">Belongs to the protein kinase superfamily.</text>
</comment>
<evidence type="ECO:0000256" key="4">
    <source>
        <dbReference type="ARBA" id="ARBA00022679"/>
    </source>
</evidence>
<keyword evidence="5 8" id="KW-0547">Nucleotide-binding</keyword>
<dbReference type="SUPFAM" id="SSF56112">
    <property type="entry name" value="Protein kinase-like (PK-like)"/>
    <property type="match status" value="1"/>
</dbReference>
<evidence type="ECO:0000256" key="7">
    <source>
        <dbReference type="ARBA" id="ARBA00022840"/>
    </source>
</evidence>
<dbReference type="GO" id="GO:0005886">
    <property type="term" value="C:plasma membrane"/>
    <property type="evidence" value="ECO:0007669"/>
    <property type="project" value="UniProtKB-SubCell"/>
</dbReference>
<dbReference type="InterPro" id="IPR008271">
    <property type="entry name" value="Ser/Thr_kinase_AS"/>
</dbReference>
<dbReference type="InterPro" id="IPR011009">
    <property type="entry name" value="Kinase-like_dom_sf"/>
</dbReference>
<dbReference type="EMBL" id="GGEC01011028">
    <property type="protein sequence ID" value="MBW91511.1"/>
    <property type="molecule type" value="Transcribed_RNA"/>
</dbReference>
<keyword evidence="6" id="KW-0418">Kinase</keyword>
<proteinExistence type="inferred from homology"/>
<dbReference type="Gene3D" id="3.30.200.20">
    <property type="entry name" value="Phosphorylase Kinase, domain 1"/>
    <property type="match status" value="1"/>
</dbReference>
<dbReference type="InterPro" id="IPR050823">
    <property type="entry name" value="Plant_Ser_Thr_Prot_Kinase"/>
</dbReference>
<dbReference type="InterPro" id="IPR001245">
    <property type="entry name" value="Ser-Thr/Tyr_kinase_cat_dom"/>
</dbReference>
<dbReference type="InterPro" id="IPR000719">
    <property type="entry name" value="Prot_kinase_dom"/>
</dbReference>
<evidence type="ECO:0000256" key="5">
    <source>
        <dbReference type="ARBA" id="ARBA00022741"/>
    </source>
</evidence>
<dbReference type="PROSITE" id="PS00108">
    <property type="entry name" value="PROTEIN_KINASE_ST"/>
    <property type="match status" value="1"/>
</dbReference>
<keyword evidence="2" id="KW-0472">Membrane</keyword>
<dbReference type="GO" id="GO:0005524">
    <property type="term" value="F:ATP binding"/>
    <property type="evidence" value="ECO:0007669"/>
    <property type="project" value="UniProtKB-UniRule"/>
</dbReference>
<feature type="binding site" evidence="8">
    <location>
        <position position="139"/>
    </location>
    <ligand>
        <name>ATP</name>
        <dbReference type="ChEBI" id="CHEBI:30616"/>
    </ligand>
</feature>
<comment type="subcellular location">
    <subcellularLocation>
        <location evidence="1">Cell membrane</location>
    </subcellularLocation>
</comment>
<dbReference type="InterPro" id="IPR017441">
    <property type="entry name" value="Protein_kinase_ATP_BS"/>
</dbReference>
<evidence type="ECO:0000256" key="3">
    <source>
        <dbReference type="ARBA" id="ARBA00022527"/>
    </source>
</evidence>
<keyword evidence="4" id="KW-0808">Transferase</keyword>
<reference evidence="11" key="1">
    <citation type="submission" date="2018-02" db="EMBL/GenBank/DDBJ databases">
        <title>Rhizophora mucronata_Transcriptome.</title>
        <authorList>
            <person name="Meera S.P."/>
            <person name="Sreeshan A."/>
            <person name="Augustine A."/>
        </authorList>
    </citation>
    <scope>NUCLEOTIDE SEQUENCE</scope>
    <source>
        <tissue evidence="11">Leaf</tissue>
    </source>
</reference>
<evidence type="ECO:0000256" key="8">
    <source>
        <dbReference type="PROSITE-ProRule" id="PRU10141"/>
    </source>
</evidence>
<feature type="domain" description="Protein kinase" evidence="10">
    <location>
        <begin position="103"/>
        <end position="312"/>
    </location>
</feature>
<dbReference type="PROSITE" id="PS00107">
    <property type="entry name" value="PROTEIN_KINASE_ATP"/>
    <property type="match status" value="1"/>
</dbReference>
<evidence type="ECO:0000256" key="2">
    <source>
        <dbReference type="ARBA" id="ARBA00022475"/>
    </source>
</evidence>
<dbReference type="GO" id="GO:0004674">
    <property type="term" value="F:protein serine/threonine kinase activity"/>
    <property type="evidence" value="ECO:0007669"/>
    <property type="project" value="UniProtKB-KW"/>
</dbReference>
<keyword evidence="7 8" id="KW-0067">ATP-binding</keyword>
<dbReference type="Gene3D" id="1.10.510.10">
    <property type="entry name" value="Transferase(Phosphotransferase) domain 1"/>
    <property type="match status" value="1"/>
</dbReference>
<dbReference type="PANTHER" id="PTHR45621">
    <property type="entry name" value="OS01G0588500 PROTEIN-RELATED"/>
    <property type="match status" value="1"/>
</dbReference>
<name>A0A2P2JDG0_RHIMU</name>
<keyword evidence="2" id="KW-1003">Cell membrane</keyword>
<organism evidence="11">
    <name type="scientific">Rhizophora mucronata</name>
    <name type="common">Asiatic mangrove</name>
    <dbReference type="NCBI Taxonomy" id="61149"/>
    <lineage>
        <taxon>Eukaryota</taxon>
        <taxon>Viridiplantae</taxon>
        <taxon>Streptophyta</taxon>
        <taxon>Embryophyta</taxon>
        <taxon>Tracheophyta</taxon>
        <taxon>Spermatophyta</taxon>
        <taxon>Magnoliopsida</taxon>
        <taxon>eudicotyledons</taxon>
        <taxon>Gunneridae</taxon>
        <taxon>Pentapetalae</taxon>
        <taxon>rosids</taxon>
        <taxon>fabids</taxon>
        <taxon>Malpighiales</taxon>
        <taxon>Rhizophoraceae</taxon>
        <taxon>Rhizophora</taxon>
    </lineage>
</organism>
<keyword evidence="3 9" id="KW-0723">Serine/threonine-protein kinase</keyword>
<evidence type="ECO:0000256" key="1">
    <source>
        <dbReference type="ARBA" id="ARBA00004236"/>
    </source>
</evidence>
<evidence type="ECO:0000259" key="10">
    <source>
        <dbReference type="PROSITE" id="PS50011"/>
    </source>
</evidence>
<dbReference type="Pfam" id="PF07714">
    <property type="entry name" value="PK_Tyr_Ser-Thr"/>
    <property type="match status" value="1"/>
</dbReference>
<sequence length="312" mass="35431">MGICWSRCCSSSRPKPDPTTLNDRHVDEDEGNTYLVNGNISGNSWRSMVSTNLISWVSRVSGSFTSIWGNTTADEDFTNWPTAENSDLRVFTFAQLTDATSNFRPDMVVGRGGFGNVYRGWIKEKVPPKGIKKTCIAIKQLSFKSMQGYKEWLSEVNFLGRLSHPNLVKLQGYYGGDEGLFLVYEFMKKGSLYKHLFRKGSVQPISWNIRMKIAVGTARGLAFLHTLDKAIIHRDFKSQNILLDEVCFKKFQHYCSKPDNKGLFAPQMVKSISSFADRTKFHPTFYKYSLSSWFYFSQIAIIAAHGDKVIGE</sequence>
<dbReference type="PROSITE" id="PS50011">
    <property type="entry name" value="PROTEIN_KINASE_DOM"/>
    <property type="match status" value="1"/>
</dbReference>
<accession>A0A2P2JDG0</accession>
<protein>
    <submittedName>
        <fullName evidence="11">Uncharacterized protein MANES_12G008100</fullName>
    </submittedName>
</protein>
<dbReference type="AlphaFoldDB" id="A0A2P2JDG0"/>